<dbReference type="Proteomes" id="UP001244011">
    <property type="component" value="Unassembled WGS sequence"/>
</dbReference>
<dbReference type="EMBL" id="MU839028">
    <property type="protein sequence ID" value="KAK1763402.1"/>
    <property type="molecule type" value="Genomic_DNA"/>
</dbReference>
<organism evidence="2 3">
    <name type="scientific">Phialemonium atrogriseum</name>
    <dbReference type="NCBI Taxonomy" id="1093897"/>
    <lineage>
        <taxon>Eukaryota</taxon>
        <taxon>Fungi</taxon>
        <taxon>Dikarya</taxon>
        <taxon>Ascomycota</taxon>
        <taxon>Pezizomycotina</taxon>
        <taxon>Sordariomycetes</taxon>
        <taxon>Sordariomycetidae</taxon>
        <taxon>Cephalothecales</taxon>
        <taxon>Cephalothecaceae</taxon>
        <taxon>Phialemonium</taxon>
    </lineage>
</organism>
<gene>
    <name evidence="2" type="ORF">QBC33DRAFT_550050</name>
</gene>
<keyword evidence="3" id="KW-1185">Reference proteome</keyword>
<evidence type="ECO:0000313" key="3">
    <source>
        <dbReference type="Proteomes" id="UP001244011"/>
    </source>
</evidence>
<reference evidence="2" key="1">
    <citation type="submission" date="2023-06" db="EMBL/GenBank/DDBJ databases">
        <title>Genome-scale phylogeny and comparative genomics of the fungal order Sordariales.</title>
        <authorList>
            <consortium name="Lawrence Berkeley National Laboratory"/>
            <person name="Hensen N."/>
            <person name="Bonometti L."/>
            <person name="Westerberg I."/>
            <person name="Brannstrom I.O."/>
            <person name="Guillou S."/>
            <person name="Cros-Aarteil S."/>
            <person name="Calhoun S."/>
            <person name="Haridas S."/>
            <person name="Kuo A."/>
            <person name="Mondo S."/>
            <person name="Pangilinan J."/>
            <person name="Riley R."/>
            <person name="Labutti K."/>
            <person name="Andreopoulos B."/>
            <person name="Lipzen A."/>
            <person name="Chen C."/>
            <person name="Yanf M."/>
            <person name="Daum C."/>
            <person name="Ng V."/>
            <person name="Clum A."/>
            <person name="Steindorff A."/>
            <person name="Ohm R."/>
            <person name="Martin F."/>
            <person name="Silar P."/>
            <person name="Natvig D."/>
            <person name="Lalanne C."/>
            <person name="Gautier V."/>
            <person name="Ament-Velasquez S.L."/>
            <person name="Kruys A."/>
            <person name="Hutchinson M.I."/>
            <person name="Powell A.J."/>
            <person name="Barry K."/>
            <person name="Miller A.N."/>
            <person name="Grigoriev I.V."/>
            <person name="Debuchy R."/>
            <person name="Gladieux P."/>
            <person name="Thoren M.H."/>
            <person name="Johannesson H."/>
        </authorList>
    </citation>
    <scope>NUCLEOTIDE SEQUENCE</scope>
    <source>
        <strain evidence="2">8032-3</strain>
    </source>
</reference>
<evidence type="ECO:0000313" key="2">
    <source>
        <dbReference type="EMBL" id="KAK1763402.1"/>
    </source>
</evidence>
<feature type="signal peptide" evidence="1">
    <location>
        <begin position="1"/>
        <end position="20"/>
    </location>
</feature>
<sequence>MSISVASILLIALRLSAVLAVPDVTVVPLRTDDCVDWPNWLRTQDSDTTGGFDIQVDQCDDEGLEGLLTTTIAFDWTDSGGDSGERLVIDLRKSRRFARYYYRCWNGTVRYGTNLESIITIAKDSRNAFLTAKNTIEGYKLEPYAHEINGTRQPGVFLGTMNRTTWGFTYVQPTECGQKDYYEVKLQGLPVDPDTEPRAANNPEFFGFLKALAI</sequence>
<keyword evidence="1" id="KW-0732">Signal</keyword>
<evidence type="ECO:0000256" key="1">
    <source>
        <dbReference type="SAM" id="SignalP"/>
    </source>
</evidence>
<proteinExistence type="predicted"/>
<accession>A0AAJ0BUQ8</accession>
<protein>
    <submittedName>
        <fullName evidence="2">Uncharacterized protein</fullName>
    </submittedName>
</protein>
<dbReference type="GeneID" id="85312227"/>
<dbReference type="RefSeq" id="XP_060279615.1">
    <property type="nucleotide sequence ID" value="XM_060429040.1"/>
</dbReference>
<comment type="caution">
    <text evidence="2">The sequence shown here is derived from an EMBL/GenBank/DDBJ whole genome shotgun (WGS) entry which is preliminary data.</text>
</comment>
<feature type="chain" id="PRO_5042586211" evidence="1">
    <location>
        <begin position="21"/>
        <end position="214"/>
    </location>
</feature>
<dbReference type="AlphaFoldDB" id="A0AAJ0BUQ8"/>
<name>A0AAJ0BUQ8_9PEZI</name>